<dbReference type="PANTHER" id="PTHR11530:SF11">
    <property type="entry name" value="D-ASPARTATE OXIDASE"/>
    <property type="match status" value="1"/>
</dbReference>
<organism evidence="8 9">
    <name type="scientific">Microdochium bolleyi</name>
    <dbReference type="NCBI Taxonomy" id="196109"/>
    <lineage>
        <taxon>Eukaryota</taxon>
        <taxon>Fungi</taxon>
        <taxon>Dikarya</taxon>
        <taxon>Ascomycota</taxon>
        <taxon>Pezizomycotina</taxon>
        <taxon>Sordariomycetes</taxon>
        <taxon>Xylariomycetidae</taxon>
        <taxon>Xylariales</taxon>
        <taxon>Microdochiaceae</taxon>
        <taxon>Microdochium</taxon>
    </lineage>
</organism>
<dbReference type="InterPro" id="IPR006076">
    <property type="entry name" value="FAD-dep_OxRdtase"/>
</dbReference>
<evidence type="ECO:0000256" key="4">
    <source>
        <dbReference type="ARBA" id="ARBA00022827"/>
    </source>
</evidence>
<evidence type="ECO:0000313" key="9">
    <source>
        <dbReference type="Proteomes" id="UP000070501"/>
    </source>
</evidence>
<accession>A0A136IT27</accession>
<comment type="cofactor">
    <cofactor evidence="1 6">
        <name>FAD</name>
        <dbReference type="ChEBI" id="CHEBI:57692"/>
    </cofactor>
</comment>
<gene>
    <name evidence="8" type="ORF">Micbo1qcDRAFT_236114</name>
</gene>
<dbReference type="PIRSF" id="PIRSF000189">
    <property type="entry name" value="D-aa_oxidase"/>
    <property type="match status" value="1"/>
</dbReference>
<evidence type="ECO:0000313" key="8">
    <source>
        <dbReference type="EMBL" id="KXJ87926.1"/>
    </source>
</evidence>
<feature type="domain" description="FAD dependent oxidoreductase" evidence="7">
    <location>
        <begin position="10"/>
        <end position="356"/>
    </location>
</feature>
<name>A0A136IT27_9PEZI</name>
<dbReference type="OrthoDB" id="2015447at2759"/>
<feature type="binding site" evidence="6">
    <location>
        <position position="188"/>
    </location>
    <ligand>
        <name>FAD</name>
        <dbReference type="ChEBI" id="CHEBI:57692"/>
    </ligand>
</feature>
<keyword evidence="5" id="KW-0560">Oxidoreductase</keyword>
<dbReference type="Proteomes" id="UP000070501">
    <property type="component" value="Unassembled WGS sequence"/>
</dbReference>
<feature type="binding site" evidence="6">
    <location>
        <position position="232"/>
    </location>
    <ligand>
        <name>D-dopa</name>
        <dbReference type="ChEBI" id="CHEBI:149689"/>
    </ligand>
</feature>
<feature type="binding site" evidence="6">
    <location>
        <position position="345"/>
    </location>
    <ligand>
        <name>D-dopa</name>
        <dbReference type="ChEBI" id="CHEBI:149689"/>
    </ligand>
</feature>
<dbReference type="InParanoid" id="A0A136IT27"/>
<feature type="binding site" evidence="6">
    <location>
        <position position="294"/>
    </location>
    <ligand>
        <name>D-dopa</name>
        <dbReference type="ChEBI" id="CHEBI:149689"/>
    </ligand>
</feature>
<dbReference type="PANTHER" id="PTHR11530">
    <property type="entry name" value="D-AMINO ACID OXIDASE"/>
    <property type="match status" value="1"/>
</dbReference>
<dbReference type="EMBL" id="KQ964260">
    <property type="protein sequence ID" value="KXJ87926.1"/>
    <property type="molecule type" value="Genomic_DNA"/>
</dbReference>
<keyword evidence="4 6" id="KW-0274">FAD</keyword>
<dbReference type="GO" id="GO:0019478">
    <property type="term" value="P:D-amino acid catabolic process"/>
    <property type="evidence" value="ECO:0007669"/>
    <property type="project" value="TreeGrafter"/>
</dbReference>
<evidence type="ECO:0000256" key="1">
    <source>
        <dbReference type="ARBA" id="ARBA00001974"/>
    </source>
</evidence>
<dbReference type="GO" id="GO:0003884">
    <property type="term" value="F:D-amino-acid oxidase activity"/>
    <property type="evidence" value="ECO:0007669"/>
    <property type="project" value="InterPro"/>
</dbReference>
<sequence length="378" mass="40397">MSDNQAHRAIVIVGAGIIGLDVALRLCEKGYGPYITIAAQYMPGDTSPSYCSPWAGCNFSAISGTDANALKWDREGYRHLRELCAKHGKEAFVQRTPSLEFWDEQIPSNKIKFMSEYLEDFKVLPASELLAGTSFGISFSTYTINAPRHIAYLAERLRAQYGVAFSRKTLPNITSAYGPATRLVFNCTGASAATLKGVEDSRCYPTRGQVLLARAPAVKSNTMRHGSGYETYIIPRPGTDGHVVLGGYMQKGSSDPATYAAETASILERTRALDPSGLGGGASAEVLAALTGARPSREGGARIAREELLLGDGGDFDETTGEVESSSKKRRGRKVTLVHNYGAGGTGFQAGRGMAVDAVALVEGDVLQEIMQPVVAKL</sequence>
<keyword evidence="3" id="KW-0285">Flavoprotein</keyword>
<evidence type="ECO:0000256" key="3">
    <source>
        <dbReference type="ARBA" id="ARBA00022630"/>
    </source>
</evidence>
<dbReference type="SUPFAM" id="SSF51971">
    <property type="entry name" value="Nucleotide-binding domain"/>
    <property type="match status" value="1"/>
</dbReference>
<keyword evidence="9" id="KW-1185">Reference proteome</keyword>
<dbReference type="GO" id="GO:0071949">
    <property type="term" value="F:FAD binding"/>
    <property type="evidence" value="ECO:0007669"/>
    <property type="project" value="InterPro"/>
</dbReference>
<dbReference type="InterPro" id="IPR006181">
    <property type="entry name" value="D-amino_acid_oxidase_CS"/>
</dbReference>
<comment type="similarity">
    <text evidence="2">Belongs to the DAMOX/DASOX family.</text>
</comment>
<dbReference type="Pfam" id="PF01266">
    <property type="entry name" value="DAO"/>
    <property type="match status" value="1"/>
</dbReference>
<dbReference type="Gene3D" id="3.40.50.720">
    <property type="entry name" value="NAD(P)-binding Rossmann-like Domain"/>
    <property type="match status" value="1"/>
</dbReference>
<dbReference type="InterPro" id="IPR023209">
    <property type="entry name" value="DAO"/>
</dbReference>
<protein>
    <submittedName>
        <fullName evidence="8">FAD dependent oxidoreductase</fullName>
    </submittedName>
</protein>
<dbReference type="AlphaFoldDB" id="A0A136IT27"/>
<evidence type="ECO:0000256" key="5">
    <source>
        <dbReference type="ARBA" id="ARBA00023002"/>
    </source>
</evidence>
<reference evidence="9" key="1">
    <citation type="submission" date="2016-02" db="EMBL/GenBank/DDBJ databases">
        <title>Draft genome sequence of Microdochium bolleyi, a fungal endophyte of beachgrass.</title>
        <authorList>
            <consortium name="DOE Joint Genome Institute"/>
            <person name="David A.S."/>
            <person name="May G."/>
            <person name="Haridas S."/>
            <person name="Lim J."/>
            <person name="Wang M."/>
            <person name="Labutti K."/>
            <person name="Lipzen A."/>
            <person name="Barry K."/>
            <person name="Grigoriev I.V."/>
        </authorList>
    </citation>
    <scope>NUCLEOTIDE SEQUENCE [LARGE SCALE GENOMIC DNA]</scope>
    <source>
        <strain evidence="9">J235TASD1</strain>
    </source>
</reference>
<dbReference type="SUPFAM" id="SSF54373">
    <property type="entry name" value="FAD-linked reductases, C-terminal domain"/>
    <property type="match status" value="1"/>
</dbReference>
<dbReference type="PROSITE" id="PS00677">
    <property type="entry name" value="DAO"/>
    <property type="match status" value="1"/>
</dbReference>
<dbReference type="STRING" id="196109.A0A136IT27"/>
<evidence type="ECO:0000256" key="2">
    <source>
        <dbReference type="ARBA" id="ARBA00006730"/>
    </source>
</evidence>
<evidence type="ECO:0000256" key="6">
    <source>
        <dbReference type="PIRSR" id="PIRSR000189-1"/>
    </source>
</evidence>
<dbReference type="Gene3D" id="3.30.9.10">
    <property type="entry name" value="D-Amino Acid Oxidase, subunit A, domain 2"/>
    <property type="match status" value="1"/>
</dbReference>
<proteinExistence type="inferred from homology"/>
<feature type="binding site" evidence="6">
    <location>
        <position position="225"/>
    </location>
    <ligand>
        <name>D-dopa</name>
        <dbReference type="ChEBI" id="CHEBI:149689"/>
    </ligand>
</feature>
<dbReference type="GO" id="GO:0005737">
    <property type="term" value="C:cytoplasm"/>
    <property type="evidence" value="ECO:0007669"/>
    <property type="project" value="TreeGrafter"/>
</dbReference>
<evidence type="ECO:0000259" key="7">
    <source>
        <dbReference type="Pfam" id="PF01266"/>
    </source>
</evidence>